<dbReference type="InterPro" id="IPR036566">
    <property type="entry name" value="PYNP-like_C_sf"/>
</dbReference>
<feature type="region of interest" description="Disordered" evidence="2">
    <location>
        <begin position="196"/>
        <end position="229"/>
    </location>
</feature>
<feature type="transmembrane region" description="Helical" evidence="3">
    <location>
        <begin position="69"/>
        <end position="88"/>
    </location>
</feature>
<feature type="region of interest" description="Disordered" evidence="2">
    <location>
        <begin position="449"/>
        <end position="469"/>
    </location>
</feature>
<comment type="caution">
    <text evidence="4">The sequence shown here is derived from an EMBL/GenBank/DDBJ whole genome shotgun (WGS) entry which is preliminary data.</text>
</comment>
<dbReference type="GO" id="GO:0016763">
    <property type="term" value="F:pentosyltransferase activity"/>
    <property type="evidence" value="ECO:0007669"/>
    <property type="project" value="InterPro"/>
</dbReference>
<evidence type="ECO:0000256" key="2">
    <source>
        <dbReference type="SAM" id="MobiDB-lite"/>
    </source>
</evidence>
<dbReference type="AlphaFoldDB" id="A0A5C6V6U5"/>
<dbReference type="GO" id="GO:0006213">
    <property type="term" value="P:pyrimidine nucleoside metabolic process"/>
    <property type="evidence" value="ECO:0007669"/>
    <property type="project" value="InterPro"/>
</dbReference>
<keyword evidence="3" id="KW-0472">Membrane</keyword>
<evidence type="ECO:0000313" key="5">
    <source>
        <dbReference type="Proteomes" id="UP000321776"/>
    </source>
</evidence>
<protein>
    <submittedName>
        <fullName evidence="4">DUF2254 domain-containing protein</fullName>
    </submittedName>
</protein>
<keyword evidence="3" id="KW-1133">Transmembrane helix</keyword>
<dbReference type="Proteomes" id="UP000321776">
    <property type="component" value="Unassembled WGS sequence"/>
</dbReference>
<dbReference type="Pfam" id="PF10011">
    <property type="entry name" value="DUF2254"/>
    <property type="match status" value="1"/>
</dbReference>
<keyword evidence="1" id="KW-0808">Transferase</keyword>
<sequence>MAWNRRYSVISYARSSLWIVPILALVAGMALKRIAEYLGGWLTAYHGVDLAHGFLAVNAEEAHSILDRIFTLNLSCLVFSFGSLLVAIQVAGGQYTPRIIATTLLRDNVIRWIVGLFVFSLLWTHRTMAELGQSAAVPQLQVFLATVIGLASLVAFILLIDYSARLMRPVSLIGRVADQGFAVIRHIYPCAFPEGDGSAPSGTPESVQRTKQAQALCSGGKRTSTDPSNSRRVVVYRGRSGVVLAVNLQGLAREAERLGCVIEFAVQVGDFIATDEPLFYIYEASGAITDAAERRLHHFVALGTERTMEQDPMFAFRIEVDIALKALSPAINDPTTAVLAIDQLHRLLRVVGKQSLINRTVNDERGQPRVLFRTPGWSDYVHISCREIRQYGAGSLQIERRLRAMIENLMKTLPASRHPALRRELELLDAAILREHMFDEDMQLARIPDTQGLGGASEATVQSKAELEG</sequence>
<name>A0A5C6V6U5_9BURK</name>
<proteinExistence type="predicted"/>
<evidence type="ECO:0000256" key="3">
    <source>
        <dbReference type="SAM" id="Phobius"/>
    </source>
</evidence>
<gene>
    <name evidence="4" type="ORF">FRZ40_41740</name>
</gene>
<feature type="transmembrane region" description="Helical" evidence="3">
    <location>
        <begin position="140"/>
        <end position="160"/>
    </location>
</feature>
<organism evidence="4 5">
    <name type="scientific">Paraburkholderia azotifigens</name>
    <dbReference type="NCBI Taxonomy" id="2057004"/>
    <lineage>
        <taxon>Bacteria</taxon>
        <taxon>Pseudomonadati</taxon>
        <taxon>Pseudomonadota</taxon>
        <taxon>Betaproteobacteria</taxon>
        <taxon>Burkholderiales</taxon>
        <taxon>Burkholderiaceae</taxon>
        <taxon>Paraburkholderia</taxon>
    </lineage>
</organism>
<evidence type="ECO:0000256" key="1">
    <source>
        <dbReference type="ARBA" id="ARBA00022679"/>
    </source>
</evidence>
<reference evidence="4 5" key="1">
    <citation type="journal article" date="2018" name="Int. J. Syst. Evol. Microbiol.">
        <title>Paraburkholderia azotifigens sp. nov., a nitrogen-fixing bacterium isolated from paddy soil.</title>
        <authorList>
            <person name="Choi G.M."/>
            <person name="Im W.T."/>
        </authorList>
    </citation>
    <scope>NUCLEOTIDE SEQUENCE [LARGE SCALE GENOMIC DNA]</scope>
    <source>
        <strain evidence="4 5">NF 2-5-3</strain>
    </source>
</reference>
<dbReference type="EMBL" id="VOQS01000005">
    <property type="protein sequence ID" value="TXC80759.1"/>
    <property type="molecule type" value="Genomic_DNA"/>
</dbReference>
<feature type="transmembrane region" description="Helical" evidence="3">
    <location>
        <begin position="109"/>
        <end position="128"/>
    </location>
</feature>
<feature type="compositionally biased region" description="Polar residues" evidence="2">
    <location>
        <begin position="200"/>
        <end position="228"/>
    </location>
</feature>
<keyword evidence="3" id="KW-0812">Transmembrane</keyword>
<feature type="transmembrane region" description="Helical" evidence="3">
    <location>
        <begin position="12"/>
        <end position="31"/>
    </location>
</feature>
<evidence type="ECO:0000313" key="4">
    <source>
        <dbReference type="EMBL" id="TXC80759.1"/>
    </source>
</evidence>
<accession>A0A5C6V6U5</accession>
<dbReference type="InterPro" id="IPR018723">
    <property type="entry name" value="DUF2254_membrane"/>
</dbReference>
<dbReference type="SUPFAM" id="SSF54680">
    <property type="entry name" value="Pyrimidine nucleoside phosphorylase C-terminal domain"/>
    <property type="match status" value="1"/>
</dbReference>